<dbReference type="Proteomes" id="UP001154272">
    <property type="component" value="Unassembled WGS sequence"/>
</dbReference>
<proteinExistence type="predicted"/>
<dbReference type="PANTHER" id="PTHR10285">
    <property type="entry name" value="URIDINE KINASE"/>
    <property type="match status" value="1"/>
</dbReference>
<evidence type="ECO:0000259" key="1">
    <source>
        <dbReference type="Pfam" id="PF00485"/>
    </source>
</evidence>
<keyword evidence="2" id="KW-0808">Transferase</keyword>
<dbReference type="InterPro" id="IPR027417">
    <property type="entry name" value="P-loop_NTPase"/>
</dbReference>
<dbReference type="EMBL" id="CAMXCH010000004">
    <property type="protein sequence ID" value="CAI3954175.1"/>
    <property type="molecule type" value="Genomic_DNA"/>
</dbReference>
<accession>A0ABN8WHA0</accession>
<dbReference type="SUPFAM" id="SSF52540">
    <property type="entry name" value="P-loop containing nucleoside triphosphate hydrolases"/>
    <property type="match status" value="1"/>
</dbReference>
<organism evidence="2 3">
    <name type="scientific">Commensalibacter papalotli</name>
    <name type="common">ex Botero et al. 2024</name>
    <dbReference type="NCBI Taxonomy" id="2972766"/>
    <lineage>
        <taxon>Bacteria</taxon>
        <taxon>Pseudomonadati</taxon>
        <taxon>Pseudomonadota</taxon>
        <taxon>Alphaproteobacteria</taxon>
        <taxon>Acetobacterales</taxon>
        <taxon>Acetobacteraceae</taxon>
    </lineage>
</organism>
<dbReference type="InterPro" id="IPR006083">
    <property type="entry name" value="PRK/URK"/>
</dbReference>
<evidence type="ECO:0000313" key="2">
    <source>
        <dbReference type="EMBL" id="CAI3954175.1"/>
    </source>
</evidence>
<dbReference type="Gene3D" id="3.40.50.300">
    <property type="entry name" value="P-loop containing nucleotide triphosphate hydrolases"/>
    <property type="match status" value="2"/>
</dbReference>
<keyword evidence="2" id="KW-0418">Kinase</keyword>
<dbReference type="GO" id="GO:0016301">
    <property type="term" value="F:kinase activity"/>
    <property type="evidence" value="ECO:0007669"/>
    <property type="project" value="UniProtKB-KW"/>
</dbReference>
<gene>
    <name evidence="2" type="ORF">R83534S58_LOCUS1898</name>
</gene>
<dbReference type="PRINTS" id="PR00988">
    <property type="entry name" value="URIDINKINASE"/>
</dbReference>
<dbReference type="RefSeq" id="WP_282024521.1">
    <property type="nucleotide sequence ID" value="NZ_CAMXCH010000004.1"/>
</dbReference>
<name>A0ABN8WHA0_9PROT</name>
<comment type="caution">
    <text evidence="2">The sequence shown here is derived from an EMBL/GenBank/DDBJ whole genome shotgun (WGS) entry which is preliminary data.</text>
</comment>
<sequence length="221" mass="25103">MGSISENPVEGLALAQEYINRAKTLAQKKKRTILAIAGAPGSGKSTVARLLHEALADISMIVPMDGYHLSNKELERLKRKERKGAPDTFDVWGYKSLIERLKNQQAGEIIYAPEFYRTIEEPIAGSIPIFSDIPLIITEGNYLLLSQGEWKTLSPIFDEKWFVTAPVSDRQQRLVERHHYFGRSIEDAKAWVEQTDEPNAQLIEKNRENTDLVIEWNNPAK</sequence>
<keyword evidence="3" id="KW-1185">Reference proteome</keyword>
<dbReference type="NCBIfam" id="NF006743">
    <property type="entry name" value="PRK09270.1-2"/>
    <property type="match status" value="1"/>
</dbReference>
<evidence type="ECO:0000313" key="3">
    <source>
        <dbReference type="Proteomes" id="UP001154272"/>
    </source>
</evidence>
<feature type="domain" description="Phosphoribulokinase/uridine kinase" evidence="1">
    <location>
        <begin position="33"/>
        <end position="215"/>
    </location>
</feature>
<protein>
    <submittedName>
        <fullName evidence="2">Panthothenate kinase (CoaA) (PDB:2GA8)</fullName>
    </submittedName>
</protein>
<dbReference type="Pfam" id="PF00485">
    <property type="entry name" value="PRK"/>
    <property type="match status" value="1"/>
</dbReference>
<reference evidence="2" key="1">
    <citation type="submission" date="2022-10" db="EMBL/GenBank/DDBJ databases">
        <authorList>
            <person name="Botero Cardona J."/>
        </authorList>
    </citation>
    <scope>NUCLEOTIDE SEQUENCE</scope>
    <source>
        <strain evidence="2">R-83534</strain>
    </source>
</reference>